<evidence type="ECO:0000256" key="7">
    <source>
        <dbReference type="ARBA" id="ARBA00022692"/>
    </source>
</evidence>
<dbReference type="KEGG" id="ppsr:I6J18_18055"/>
<dbReference type="PANTHER" id="PTHR43390:SF8">
    <property type="entry name" value="SIGNAL PEPTIDASE I"/>
    <property type="match status" value="1"/>
</dbReference>
<evidence type="ECO:0000256" key="4">
    <source>
        <dbReference type="ARBA" id="ARBA00013208"/>
    </source>
</evidence>
<dbReference type="PROSITE" id="PS00760">
    <property type="entry name" value="SPASE_I_2"/>
    <property type="match status" value="1"/>
</dbReference>
<keyword evidence="7 12" id="KW-0812">Transmembrane</keyword>
<dbReference type="PRINTS" id="PR00727">
    <property type="entry name" value="LEADERPTASE"/>
</dbReference>
<dbReference type="PROSITE" id="PS00501">
    <property type="entry name" value="SPASE_I_1"/>
    <property type="match status" value="1"/>
</dbReference>
<dbReference type="EC" id="3.4.21.89" evidence="4 12"/>
<dbReference type="Pfam" id="PF10502">
    <property type="entry name" value="Peptidase_S26"/>
    <property type="match status" value="1"/>
</dbReference>
<protein>
    <recommendedName>
        <fullName evidence="4 12">Signal peptidase I</fullName>
        <ecNumber evidence="4 12">3.4.21.89</ecNumber>
    </recommendedName>
</protein>
<dbReference type="PROSITE" id="PS00761">
    <property type="entry name" value="SPASE_I_3"/>
    <property type="match status" value="1"/>
</dbReference>
<comment type="catalytic activity">
    <reaction evidence="1 12">
        <text>Cleavage of hydrophobic, N-terminal signal or leader sequences from secreted and periplasmic proteins.</text>
        <dbReference type="EC" id="3.4.21.89"/>
    </reaction>
</comment>
<dbReference type="InterPro" id="IPR019756">
    <property type="entry name" value="Pept_S26A_signal_pept_1_Ser-AS"/>
</dbReference>
<evidence type="ECO:0000256" key="2">
    <source>
        <dbReference type="ARBA" id="ARBA00004401"/>
    </source>
</evidence>
<dbReference type="EMBL" id="CP068053">
    <property type="protein sequence ID" value="QQS99486.1"/>
    <property type="molecule type" value="Genomic_DNA"/>
</dbReference>
<evidence type="ECO:0000256" key="8">
    <source>
        <dbReference type="ARBA" id="ARBA00022801"/>
    </source>
</evidence>
<dbReference type="GO" id="GO:0004252">
    <property type="term" value="F:serine-type endopeptidase activity"/>
    <property type="evidence" value="ECO:0007669"/>
    <property type="project" value="InterPro"/>
</dbReference>
<dbReference type="InterPro" id="IPR036286">
    <property type="entry name" value="LexA/Signal_pep-like_sf"/>
</dbReference>
<feature type="domain" description="Peptidase S26" evidence="14">
    <location>
        <begin position="8"/>
        <end position="173"/>
    </location>
</feature>
<organism evidence="15 16">
    <name type="scientific">Peribacillus psychrosaccharolyticus</name>
    <name type="common">Bacillus psychrosaccharolyticus</name>
    <dbReference type="NCBI Taxonomy" id="1407"/>
    <lineage>
        <taxon>Bacteria</taxon>
        <taxon>Bacillati</taxon>
        <taxon>Bacillota</taxon>
        <taxon>Bacilli</taxon>
        <taxon>Bacillales</taxon>
        <taxon>Bacillaceae</taxon>
        <taxon>Peribacillus</taxon>
    </lineage>
</organism>
<comment type="subcellular location">
    <subcellularLocation>
        <location evidence="2">Cell membrane</location>
        <topology evidence="2">Single-pass type II membrane protein</topology>
    </subcellularLocation>
    <subcellularLocation>
        <location evidence="13">Membrane</location>
        <topology evidence="13">Single-pass type II membrane protein</topology>
    </subcellularLocation>
</comment>
<dbReference type="AlphaFoldDB" id="A0A974RZF0"/>
<dbReference type="InterPro" id="IPR019758">
    <property type="entry name" value="Pept_S26A_signal_pept_1_CS"/>
</dbReference>
<evidence type="ECO:0000256" key="12">
    <source>
        <dbReference type="RuleBase" id="RU003993"/>
    </source>
</evidence>
<dbReference type="InterPro" id="IPR019757">
    <property type="entry name" value="Pept_S26A_signal_pept_1_Lys-AS"/>
</dbReference>
<evidence type="ECO:0000256" key="3">
    <source>
        <dbReference type="ARBA" id="ARBA00009370"/>
    </source>
</evidence>
<sequence length="182" mass="21152">MEKRKELFSWIKAIAIAVILAFVIRTFTFAPIIVDGESMMPTLQDHERLVLNKFGTNIEDIDRFDVVVFHATEKKDYIKRVIGKPGDHIEYKDDTLYINGKEYKEPYLDEYKQEMGGELLTWDFKLEDKTGSMTVPENELFVMGDNRQNSLDSREIGTISIDEVVGKANFVYWPINDFKVVK</sequence>
<reference evidence="15 16" key="1">
    <citation type="submission" date="2021-01" db="EMBL/GenBank/DDBJ databases">
        <title>FDA dAtabase for Regulatory Grade micrObial Sequences (FDA-ARGOS): Supporting development and validation of Infectious Disease Dx tests.</title>
        <authorList>
            <person name="Nelson B."/>
            <person name="Plummer A."/>
            <person name="Tallon L."/>
            <person name="Sadzewicz L."/>
            <person name="Zhao X."/>
            <person name="Boylan J."/>
            <person name="Ott S."/>
            <person name="Bowen H."/>
            <person name="Vavikolanu K."/>
            <person name="Mehta A."/>
            <person name="Aluvathingal J."/>
            <person name="Nadendla S."/>
            <person name="Myers T."/>
            <person name="Yan Y."/>
            <person name="Sichtig H."/>
        </authorList>
    </citation>
    <scope>NUCLEOTIDE SEQUENCE [LARGE SCALE GENOMIC DNA]</scope>
    <source>
        <strain evidence="15 16">FDAARGOS_1161</strain>
    </source>
</reference>
<dbReference type="InterPro" id="IPR019533">
    <property type="entry name" value="Peptidase_S26"/>
</dbReference>
<evidence type="ECO:0000256" key="11">
    <source>
        <dbReference type="PIRSR" id="PIRSR600223-1"/>
    </source>
</evidence>
<evidence type="ECO:0000256" key="13">
    <source>
        <dbReference type="RuleBase" id="RU362042"/>
    </source>
</evidence>
<feature type="transmembrane region" description="Helical" evidence="12">
    <location>
        <begin position="7"/>
        <end position="34"/>
    </location>
</feature>
<keyword evidence="5" id="KW-1003">Cell membrane</keyword>
<dbReference type="RefSeq" id="WP_040372425.1">
    <property type="nucleotide sequence ID" value="NZ_CP068053.1"/>
</dbReference>
<dbReference type="GO" id="GO:0009003">
    <property type="term" value="F:signal peptidase activity"/>
    <property type="evidence" value="ECO:0007669"/>
    <property type="project" value="UniProtKB-EC"/>
</dbReference>
<dbReference type="SUPFAM" id="SSF51306">
    <property type="entry name" value="LexA/Signal peptidase"/>
    <property type="match status" value="1"/>
</dbReference>
<dbReference type="Proteomes" id="UP000595254">
    <property type="component" value="Chromosome"/>
</dbReference>
<dbReference type="Gene3D" id="2.10.109.10">
    <property type="entry name" value="Umud Fragment, subunit A"/>
    <property type="match status" value="1"/>
</dbReference>
<gene>
    <name evidence="15" type="primary">lepB</name>
    <name evidence="15" type="ORF">I6J18_18055</name>
</gene>
<evidence type="ECO:0000256" key="10">
    <source>
        <dbReference type="ARBA" id="ARBA00023136"/>
    </source>
</evidence>
<keyword evidence="8 12" id="KW-0378">Hydrolase</keyword>
<keyword evidence="9 12" id="KW-1133">Transmembrane helix</keyword>
<evidence type="ECO:0000313" key="15">
    <source>
        <dbReference type="EMBL" id="QQS99486.1"/>
    </source>
</evidence>
<evidence type="ECO:0000256" key="9">
    <source>
        <dbReference type="ARBA" id="ARBA00022989"/>
    </source>
</evidence>
<evidence type="ECO:0000256" key="5">
    <source>
        <dbReference type="ARBA" id="ARBA00022475"/>
    </source>
</evidence>
<evidence type="ECO:0000259" key="14">
    <source>
        <dbReference type="Pfam" id="PF10502"/>
    </source>
</evidence>
<dbReference type="PANTHER" id="PTHR43390">
    <property type="entry name" value="SIGNAL PEPTIDASE I"/>
    <property type="match status" value="1"/>
</dbReference>
<comment type="similarity">
    <text evidence="3 13">Belongs to the peptidase S26 family.</text>
</comment>
<keyword evidence="10 12" id="KW-0472">Membrane</keyword>
<dbReference type="GO" id="GO:0006465">
    <property type="term" value="P:signal peptide processing"/>
    <property type="evidence" value="ECO:0007669"/>
    <property type="project" value="InterPro"/>
</dbReference>
<feature type="active site" evidence="11">
    <location>
        <position position="38"/>
    </location>
</feature>
<evidence type="ECO:0000256" key="1">
    <source>
        <dbReference type="ARBA" id="ARBA00000677"/>
    </source>
</evidence>
<accession>A0A974RZF0</accession>
<dbReference type="FunFam" id="2.10.109.10:FF:000008">
    <property type="entry name" value="Signal peptidase I"/>
    <property type="match status" value="1"/>
</dbReference>
<dbReference type="NCBIfam" id="TIGR02227">
    <property type="entry name" value="sigpep_I_bact"/>
    <property type="match status" value="1"/>
</dbReference>
<evidence type="ECO:0000256" key="6">
    <source>
        <dbReference type="ARBA" id="ARBA00022670"/>
    </source>
</evidence>
<dbReference type="InterPro" id="IPR000223">
    <property type="entry name" value="Pept_S26A_signal_pept_1"/>
</dbReference>
<feature type="active site" evidence="11">
    <location>
        <position position="79"/>
    </location>
</feature>
<dbReference type="GO" id="GO:0005886">
    <property type="term" value="C:plasma membrane"/>
    <property type="evidence" value="ECO:0007669"/>
    <property type="project" value="UniProtKB-SubCell"/>
</dbReference>
<proteinExistence type="inferred from homology"/>
<name>A0A974RZF0_PERPY</name>
<keyword evidence="6 12" id="KW-0645">Protease</keyword>
<keyword evidence="16" id="KW-1185">Reference proteome</keyword>
<dbReference type="CDD" id="cd06530">
    <property type="entry name" value="S26_SPase_I"/>
    <property type="match status" value="1"/>
</dbReference>
<evidence type="ECO:0000313" key="16">
    <source>
        <dbReference type="Proteomes" id="UP000595254"/>
    </source>
</evidence>